<feature type="transmembrane region" description="Helical" evidence="9">
    <location>
        <begin position="368"/>
        <end position="389"/>
    </location>
</feature>
<dbReference type="InterPro" id="IPR011009">
    <property type="entry name" value="Kinase-like_dom_sf"/>
</dbReference>
<feature type="domain" description="Protein kinase" evidence="10">
    <location>
        <begin position="18"/>
        <end position="278"/>
    </location>
</feature>
<keyword evidence="2 11" id="KW-0723">Serine/threonine-protein kinase</keyword>
<dbReference type="Proteomes" id="UP001196661">
    <property type="component" value="Unassembled WGS sequence"/>
</dbReference>
<gene>
    <name evidence="11" type="ORF">IXB28_08675</name>
</gene>
<evidence type="ECO:0000256" key="3">
    <source>
        <dbReference type="ARBA" id="ARBA00022679"/>
    </source>
</evidence>
<evidence type="ECO:0000256" key="7">
    <source>
        <dbReference type="ARBA" id="ARBA00047899"/>
    </source>
</evidence>
<evidence type="ECO:0000256" key="6">
    <source>
        <dbReference type="ARBA" id="ARBA00022840"/>
    </source>
</evidence>
<keyword evidence="9" id="KW-0472">Membrane</keyword>
<keyword evidence="5 11" id="KW-0418">Kinase</keyword>
<reference evidence="11 12" key="1">
    <citation type="journal article" date="2021" name="Mar. Drugs">
        <title>Genome Reduction and Secondary Metabolism of the Marine Sponge-Associated Cyanobacterium Leptothoe.</title>
        <authorList>
            <person name="Konstantinou D."/>
            <person name="Popin R.V."/>
            <person name="Fewer D.P."/>
            <person name="Sivonen K."/>
            <person name="Gkelis S."/>
        </authorList>
    </citation>
    <scope>NUCLEOTIDE SEQUENCE [LARGE SCALE GENOMIC DNA]</scope>
    <source>
        <strain evidence="11 12">TAU-MAC 1615</strain>
    </source>
</reference>
<keyword evidence="12" id="KW-1185">Reference proteome</keyword>
<keyword evidence="4" id="KW-0547">Nucleotide-binding</keyword>
<keyword evidence="3" id="KW-0808">Transferase</keyword>
<comment type="catalytic activity">
    <reaction evidence="8">
        <text>L-seryl-[protein] + ATP = O-phospho-L-seryl-[protein] + ADP + H(+)</text>
        <dbReference type="Rhea" id="RHEA:17989"/>
        <dbReference type="Rhea" id="RHEA-COMP:9863"/>
        <dbReference type="Rhea" id="RHEA-COMP:11604"/>
        <dbReference type="ChEBI" id="CHEBI:15378"/>
        <dbReference type="ChEBI" id="CHEBI:29999"/>
        <dbReference type="ChEBI" id="CHEBI:30616"/>
        <dbReference type="ChEBI" id="CHEBI:83421"/>
        <dbReference type="ChEBI" id="CHEBI:456216"/>
        <dbReference type="EC" id="2.7.11.1"/>
    </reaction>
</comment>
<keyword evidence="6" id="KW-0067">ATP-binding</keyword>
<proteinExistence type="predicted"/>
<dbReference type="RefSeq" id="WP_215618176.1">
    <property type="nucleotide sequence ID" value="NZ_JADOER010000007.1"/>
</dbReference>
<keyword evidence="9" id="KW-0812">Transmembrane</keyword>
<comment type="caution">
    <text evidence="11">The sequence shown here is derived from an EMBL/GenBank/DDBJ whole genome shotgun (WGS) entry which is preliminary data.</text>
</comment>
<dbReference type="InterPro" id="IPR000719">
    <property type="entry name" value="Prot_kinase_dom"/>
</dbReference>
<name>A0ABS5Y377_9CYAN</name>
<dbReference type="PROSITE" id="PS50011">
    <property type="entry name" value="PROTEIN_KINASE_DOM"/>
    <property type="match status" value="1"/>
</dbReference>
<accession>A0ABS5Y377</accession>
<dbReference type="PANTHER" id="PTHR24363:SF0">
    <property type="entry name" value="SERINE_THREONINE KINASE LIKE DOMAIN CONTAINING 1"/>
    <property type="match status" value="1"/>
</dbReference>
<evidence type="ECO:0000259" key="10">
    <source>
        <dbReference type="PROSITE" id="PS50011"/>
    </source>
</evidence>
<dbReference type="SUPFAM" id="SSF56112">
    <property type="entry name" value="Protein kinase-like (PK-like)"/>
    <property type="match status" value="1"/>
</dbReference>
<evidence type="ECO:0000256" key="2">
    <source>
        <dbReference type="ARBA" id="ARBA00022527"/>
    </source>
</evidence>
<evidence type="ECO:0000313" key="11">
    <source>
        <dbReference type="EMBL" id="MBT9312275.1"/>
    </source>
</evidence>
<sequence>MATPSALQQTPLQLCDRYSIQQTLGIRLGRRTLLGYDHSQKQQIVIKYLCFDDPIQPVDIKRFHQEILVLKRLNHGSIPAYLDSFEIHEHGYNGLMLVQAYVPGQSFYSLINSHRSFTEHEVREIAHQVLQILDYLHQQQPVVIHRDIKPSSLVLSPVPGNPLGKVYLVDFGLVQSAGATQTVADEPIMISGTPGYRPSEQLGDRAVPATDLYSLGATLIHIATGQHPSSLPQRGVRILFSQELGHMSRPIKAWLRWLTQPKQHKRPQSAQSALHGLEQADQIFAPSNRLFLSSVTHRWQRALVESMAPTDTQLKIFEYSQTLEVVFPPLGWKNRRFGLALLQTVGALISLVMVGQGLLLLWPHLLLWQRLMAAVVSVGWLGWMGWWSLRGLGRMGNALFQQISIQLLPDIILLGKRFPHRPVTYQVNAYKRDIVDIDMQPGSSTITFWLRRNRTDVGRLDYALWGPSLGVKQSEMRWVNDILQLWLRQSVSRRGAV</sequence>
<dbReference type="EC" id="2.7.11.1" evidence="1"/>
<feature type="transmembrane region" description="Helical" evidence="9">
    <location>
        <begin position="339"/>
        <end position="362"/>
    </location>
</feature>
<dbReference type="PANTHER" id="PTHR24363">
    <property type="entry name" value="SERINE/THREONINE PROTEIN KINASE"/>
    <property type="match status" value="1"/>
</dbReference>
<dbReference type="SMART" id="SM00220">
    <property type="entry name" value="S_TKc"/>
    <property type="match status" value="1"/>
</dbReference>
<evidence type="ECO:0000256" key="8">
    <source>
        <dbReference type="ARBA" id="ARBA00048679"/>
    </source>
</evidence>
<dbReference type="EMBL" id="JADOER010000007">
    <property type="protein sequence ID" value="MBT9312275.1"/>
    <property type="molecule type" value="Genomic_DNA"/>
</dbReference>
<protein>
    <recommendedName>
        <fullName evidence="1">non-specific serine/threonine protein kinase</fullName>
        <ecNumber evidence="1">2.7.11.1</ecNumber>
    </recommendedName>
</protein>
<comment type="catalytic activity">
    <reaction evidence="7">
        <text>L-threonyl-[protein] + ATP = O-phospho-L-threonyl-[protein] + ADP + H(+)</text>
        <dbReference type="Rhea" id="RHEA:46608"/>
        <dbReference type="Rhea" id="RHEA-COMP:11060"/>
        <dbReference type="Rhea" id="RHEA-COMP:11605"/>
        <dbReference type="ChEBI" id="CHEBI:15378"/>
        <dbReference type="ChEBI" id="CHEBI:30013"/>
        <dbReference type="ChEBI" id="CHEBI:30616"/>
        <dbReference type="ChEBI" id="CHEBI:61977"/>
        <dbReference type="ChEBI" id="CHEBI:456216"/>
        <dbReference type="EC" id="2.7.11.1"/>
    </reaction>
</comment>
<dbReference type="Gene3D" id="1.10.510.10">
    <property type="entry name" value="Transferase(Phosphotransferase) domain 1"/>
    <property type="match status" value="1"/>
</dbReference>
<evidence type="ECO:0000256" key="4">
    <source>
        <dbReference type="ARBA" id="ARBA00022741"/>
    </source>
</evidence>
<dbReference type="CDD" id="cd14014">
    <property type="entry name" value="STKc_PknB_like"/>
    <property type="match status" value="1"/>
</dbReference>
<organism evidence="11 12">
    <name type="scientific">Leptothoe kymatousa TAU-MAC 1615</name>
    <dbReference type="NCBI Taxonomy" id="2364775"/>
    <lineage>
        <taxon>Bacteria</taxon>
        <taxon>Bacillati</taxon>
        <taxon>Cyanobacteriota</taxon>
        <taxon>Cyanophyceae</taxon>
        <taxon>Nodosilineales</taxon>
        <taxon>Cymatolegaceae</taxon>
        <taxon>Leptothoe</taxon>
        <taxon>Leptothoe kymatousa</taxon>
    </lineage>
</organism>
<evidence type="ECO:0000313" key="12">
    <source>
        <dbReference type="Proteomes" id="UP001196661"/>
    </source>
</evidence>
<dbReference type="GO" id="GO:0004674">
    <property type="term" value="F:protein serine/threonine kinase activity"/>
    <property type="evidence" value="ECO:0007669"/>
    <property type="project" value="UniProtKB-KW"/>
</dbReference>
<keyword evidence="9" id="KW-1133">Transmembrane helix</keyword>
<evidence type="ECO:0000256" key="5">
    <source>
        <dbReference type="ARBA" id="ARBA00022777"/>
    </source>
</evidence>
<dbReference type="Pfam" id="PF00069">
    <property type="entry name" value="Pkinase"/>
    <property type="match status" value="1"/>
</dbReference>
<evidence type="ECO:0000256" key="9">
    <source>
        <dbReference type="SAM" id="Phobius"/>
    </source>
</evidence>
<evidence type="ECO:0000256" key="1">
    <source>
        <dbReference type="ARBA" id="ARBA00012513"/>
    </source>
</evidence>